<dbReference type="Proteomes" id="UP001151760">
    <property type="component" value="Unassembled WGS sequence"/>
</dbReference>
<protein>
    <submittedName>
        <fullName evidence="2">Uncharacterized protein</fullName>
    </submittedName>
</protein>
<evidence type="ECO:0000256" key="1">
    <source>
        <dbReference type="SAM" id="MobiDB-lite"/>
    </source>
</evidence>
<feature type="region of interest" description="Disordered" evidence="1">
    <location>
        <begin position="153"/>
        <end position="190"/>
    </location>
</feature>
<evidence type="ECO:0000313" key="3">
    <source>
        <dbReference type="Proteomes" id="UP001151760"/>
    </source>
</evidence>
<feature type="non-terminal residue" evidence="2">
    <location>
        <position position="1"/>
    </location>
</feature>
<keyword evidence="3" id="KW-1185">Reference proteome</keyword>
<comment type="caution">
    <text evidence="2">The sequence shown here is derived from an EMBL/GenBank/DDBJ whole genome shotgun (WGS) entry which is preliminary data.</text>
</comment>
<reference evidence="2" key="1">
    <citation type="journal article" date="2022" name="Int. J. Mol. Sci.">
        <title>Draft Genome of Tanacetum Coccineum: Genomic Comparison of Closely Related Tanacetum-Family Plants.</title>
        <authorList>
            <person name="Yamashiro T."/>
            <person name="Shiraishi A."/>
            <person name="Nakayama K."/>
            <person name="Satake H."/>
        </authorList>
    </citation>
    <scope>NUCLEOTIDE SEQUENCE</scope>
</reference>
<evidence type="ECO:0000313" key="2">
    <source>
        <dbReference type="EMBL" id="GJS94050.1"/>
    </source>
</evidence>
<organism evidence="2 3">
    <name type="scientific">Tanacetum coccineum</name>
    <dbReference type="NCBI Taxonomy" id="301880"/>
    <lineage>
        <taxon>Eukaryota</taxon>
        <taxon>Viridiplantae</taxon>
        <taxon>Streptophyta</taxon>
        <taxon>Embryophyta</taxon>
        <taxon>Tracheophyta</taxon>
        <taxon>Spermatophyta</taxon>
        <taxon>Magnoliopsida</taxon>
        <taxon>eudicotyledons</taxon>
        <taxon>Gunneridae</taxon>
        <taxon>Pentapetalae</taxon>
        <taxon>asterids</taxon>
        <taxon>campanulids</taxon>
        <taxon>Asterales</taxon>
        <taxon>Asteraceae</taxon>
        <taxon>Asteroideae</taxon>
        <taxon>Anthemideae</taxon>
        <taxon>Anthemidinae</taxon>
        <taxon>Tanacetum</taxon>
    </lineage>
</organism>
<proteinExistence type="predicted"/>
<name>A0ABQ4ZUT9_9ASTR</name>
<dbReference type="EMBL" id="BQNB010011702">
    <property type="protein sequence ID" value="GJS94050.1"/>
    <property type="molecule type" value="Genomic_DNA"/>
</dbReference>
<sequence length="190" mass="21512">MAPFGSPFMKFDVHYNGTFKFMPLSYENDLVCHWCVDKDNELDLATAREFLREETHSIILYEMFFKLPQCELDDLAPFYVENLCFYEFGDEVKSKRKTVTKDAGNMSVEELVSWAEEEATMASKACDDDISVTSVVDKGKGLADKGKGIMVDEGKAGRKSARRGIVDDDSDSDIDMEQRSKGSADLEEMY</sequence>
<reference evidence="2" key="2">
    <citation type="submission" date="2022-01" db="EMBL/GenBank/DDBJ databases">
        <authorList>
            <person name="Yamashiro T."/>
            <person name="Shiraishi A."/>
            <person name="Satake H."/>
            <person name="Nakayama K."/>
        </authorList>
    </citation>
    <scope>NUCLEOTIDE SEQUENCE</scope>
</reference>
<gene>
    <name evidence="2" type="ORF">Tco_0801018</name>
</gene>
<accession>A0ABQ4ZUT9</accession>